<evidence type="ECO:0000313" key="3">
    <source>
        <dbReference type="Proteomes" id="UP000800039"/>
    </source>
</evidence>
<dbReference type="GeneID" id="63855251"/>
<feature type="compositionally biased region" description="Low complexity" evidence="1">
    <location>
        <begin position="699"/>
        <end position="717"/>
    </location>
</feature>
<sequence>MADLYDWESRYGVTTRTGNGQFDQVLGLSQGIINENFVKLYDMYDELKKYYFSEAGIGKIDAELDAPKLLIPSGKLATNYTNVLFQVRFKSGSLTNNTDRLVIPDLKGWSIAVAVEVVGEDLSTDKITDPNVIASRIAKKEWLAENFEVPNDYSIERLYAKLSSAKWQSFDKNNSYAGVDEHGNPVTLESWSLKEENQSAGRLLTFMLGEWAAKQDKLGKNAVGLSFKLPKATTGEATFEPTAMMHQVYPYKSSKQGAPDGSTGYDGAANSNCLLYCEMVNNHPMPDDLRVVWSGNYATQFLSDEHKAIKGSFVMNRAVFLEKYLLTEFRALNQASDIVHSAPRFEIDQKDQKSACFTPYGVGYDSAHPTDNGGAYNFTTEYDPQDPRLPVRCVWTKKNPPSGDYAVGPVKQESSEENCSGKAWTRDEMRTEVNWKAGSNEIVISGKATAFENGQWTRFRSDDFNDPWAYFYDQYEANWKVSIFIEPVEDVPKPGAAPVSKLSVRHTFDAKDVSVKFTPNQKNIKVTGRDEEMRRFIEERLKEKIPRIMENIRRKFEGAGRFVYPGNGRLIFTNPVINKWGDLLAEVNYRKLEKSEWIVVPTLKDSIPAPRVEPSKTGQGVISRIAGKFWLTWTVGPSPIANDPDAKVSLRATNSNPDAVYLNALSFGFKSGGRGGALFAAETFVRLEKGAQPATAGKAGDASDTKSSTSASTAGTTVTPKPASTTAPLTPTVSGNTSATPSGAGAETHLGLGEKATTGGSDTGAETPATPKRSSKVNEVELLQSSGPPARRLECNMVEAGKGFNKWVVKIVPGTEKVIKMEPGAWVEIVFNGRVNGASAYEIDVDEDWKDDKGESQGHFGKPIGIVVKS</sequence>
<organism evidence="2 3">
    <name type="scientific">Cucurbitaria berberidis CBS 394.84</name>
    <dbReference type="NCBI Taxonomy" id="1168544"/>
    <lineage>
        <taxon>Eukaryota</taxon>
        <taxon>Fungi</taxon>
        <taxon>Dikarya</taxon>
        <taxon>Ascomycota</taxon>
        <taxon>Pezizomycotina</taxon>
        <taxon>Dothideomycetes</taxon>
        <taxon>Pleosporomycetidae</taxon>
        <taxon>Pleosporales</taxon>
        <taxon>Pleosporineae</taxon>
        <taxon>Cucurbitariaceae</taxon>
        <taxon>Cucurbitaria</taxon>
    </lineage>
</organism>
<protein>
    <submittedName>
        <fullName evidence="2">Uncharacterized protein</fullName>
    </submittedName>
</protein>
<comment type="caution">
    <text evidence="2">The sequence shown here is derived from an EMBL/GenBank/DDBJ whole genome shotgun (WGS) entry which is preliminary data.</text>
</comment>
<dbReference type="EMBL" id="ML976617">
    <property type="protein sequence ID" value="KAF1844453.1"/>
    <property type="molecule type" value="Genomic_DNA"/>
</dbReference>
<dbReference type="AlphaFoldDB" id="A0A9P4GED3"/>
<name>A0A9P4GED3_9PLEO</name>
<accession>A0A9P4GED3</accession>
<reference evidence="2" key="1">
    <citation type="submission" date="2020-01" db="EMBL/GenBank/DDBJ databases">
        <authorList>
            <consortium name="DOE Joint Genome Institute"/>
            <person name="Haridas S."/>
            <person name="Albert R."/>
            <person name="Binder M."/>
            <person name="Bloem J."/>
            <person name="Labutti K."/>
            <person name="Salamov A."/>
            <person name="Andreopoulos B."/>
            <person name="Baker S.E."/>
            <person name="Barry K."/>
            <person name="Bills G."/>
            <person name="Bluhm B.H."/>
            <person name="Cannon C."/>
            <person name="Castanera R."/>
            <person name="Culley D.E."/>
            <person name="Daum C."/>
            <person name="Ezra D."/>
            <person name="Gonzalez J.B."/>
            <person name="Henrissat B."/>
            <person name="Kuo A."/>
            <person name="Liang C."/>
            <person name="Lipzen A."/>
            <person name="Lutzoni F."/>
            <person name="Magnuson J."/>
            <person name="Mondo S."/>
            <person name="Nolan M."/>
            <person name="Ohm R."/>
            <person name="Pangilinan J."/>
            <person name="Park H.-J."/>
            <person name="Ramirez L."/>
            <person name="Alfaro M."/>
            <person name="Sun H."/>
            <person name="Tritt A."/>
            <person name="Yoshinaga Y."/>
            <person name="Zwiers L.-H."/>
            <person name="Turgeon B.G."/>
            <person name="Goodwin S.B."/>
            <person name="Spatafora J.W."/>
            <person name="Crous P.W."/>
            <person name="Grigoriev I.V."/>
        </authorList>
    </citation>
    <scope>NUCLEOTIDE SEQUENCE</scope>
    <source>
        <strain evidence="2">CBS 394.84</strain>
    </source>
</reference>
<feature type="region of interest" description="Disordered" evidence="1">
    <location>
        <begin position="691"/>
        <end position="780"/>
    </location>
</feature>
<dbReference type="Proteomes" id="UP000800039">
    <property type="component" value="Unassembled WGS sequence"/>
</dbReference>
<evidence type="ECO:0000313" key="2">
    <source>
        <dbReference type="EMBL" id="KAF1844453.1"/>
    </source>
</evidence>
<keyword evidence="3" id="KW-1185">Reference proteome</keyword>
<proteinExistence type="predicted"/>
<dbReference type="OrthoDB" id="5429442at2759"/>
<feature type="compositionally biased region" description="Polar residues" evidence="1">
    <location>
        <begin position="718"/>
        <end position="741"/>
    </location>
</feature>
<gene>
    <name evidence="2" type="ORF">K460DRAFT_419358</name>
</gene>
<dbReference type="RefSeq" id="XP_040787016.1">
    <property type="nucleotide sequence ID" value="XM_040938001.1"/>
</dbReference>
<evidence type="ECO:0000256" key="1">
    <source>
        <dbReference type="SAM" id="MobiDB-lite"/>
    </source>
</evidence>